<protein>
    <submittedName>
        <fullName evidence="2">Uncharacterized protein</fullName>
    </submittedName>
</protein>
<feature type="compositionally biased region" description="Basic and acidic residues" evidence="1">
    <location>
        <begin position="95"/>
        <end position="110"/>
    </location>
</feature>
<accession>A0ABU1CJ30</accession>
<gene>
    <name evidence="2" type="ORF">P8609_18615</name>
</gene>
<comment type="caution">
    <text evidence="2">The sequence shown here is derived from an EMBL/GenBank/DDBJ whole genome shotgun (WGS) entry which is preliminary data.</text>
</comment>
<dbReference type="EMBL" id="JARUHG010000028">
    <property type="protein sequence ID" value="MDR0184963.1"/>
    <property type="molecule type" value="Genomic_DNA"/>
</dbReference>
<organism evidence="2 3">
    <name type="scientific">Lysobacter arvi</name>
    <dbReference type="NCBI Taxonomy" id="3038776"/>
    <lineage>
        <taxon>Bacteria</taxon>
        <taxon>Pseudomonadati</taxon>
        <taxon>Pseudomonadota</taxon>
        <taxon>Gammaproteobacteria</taxon>
        <taxon>Lysobacterales</taxon>
        <taxon>Lysobacteraceae</taxon>
        <taxon>Lysobacter</taxon>
    </lineage>
</organism>
<feature type="region of interest" description="Disordered" evidence="1">
    <location>
        <begin position="85"/>
        <end position="110"/>
    </location>
</feature>
<feature type="non-terminal residue" evidence="2">
    <location>
        <position position="110"/>
    </location>
</feature>
<proteinExistence type="predicted"/>
<sequence>MDRPSRASSRTPPAVEIARSIGADRKGGAGRLAQEPRRHGGEARGLAQPGRGRVPRPSAGQAAGEGVPGQVRAEIHVELRAAPGSNRLAHGARQGIDRTTLDAGFRDHGY</sequence>
<evidence type="ECO:0000313" key="2">
    <source>
        <dbReference type="EMBL" id="MDR0184963.1"/>
    </source>
</evidence>
<evidence type="ECO:0000313" key="3">
    <source>
        <dbReference type="Proteomes" id="UP001233535"/>
    </source>
</evidence>
<evidence type="ECO:0000256" key="1">
    <source>
        <dbReference type="SAM" id="MobiDB-lite"/>
    </source>
</evidence>
<feature type="compositionally biased region" description="Polar residues" evidence="1">
    <location>
        <begin position="1"/>
        <end position="11"/>
    </location>
</feature>
<keyword evidence="3" id="KW-1185">Reference proteome</keyword>
<name>A0ABU1CJ30_9GAMM</name>
<dbReference type="Proteomes" id="UP001233535">
    <property type="component" value="Unassembled WGS sequence"/>
</dbReference>
<reference evidence="2 3" key="1">
    <citation type="submission" date="2023-04" db="EMBL/GenBank/DDBJ databases">
        <title>Lysobacter sp. strain UC isolated from soil sample.</title>
        <authorList>
            <person name="Choksket S."/>
            <person name="Harshvardhan F."/>
            <person name="Rana R."/>
            <person name="Patil P.B."/>
            <person name="Korpole S."/>
        </authorList>
    </citation>
    <scope>NUCLEOTIDE SEQUENCE [LARGE SCALE GENOMIC DNA]</scope>
    <source>
        <strain evidence="2 3">UC</strain>
    </source>
</reference>
<feature type="region of interest" description="Disordered" evidence="1">
    <location>
        <begin position="1"/>
        <end position="69"/>
    </location>
</feature>